<dbReference type="EMBL" id="UZAF01020027">
    <property type="protein sequence ID" value="VDO65706.1"/>
    <property type="molecule type" value="Genomic_DNA"/>
</dbReference>
<evidence type="ECO:0000313" key="3">
    <source>
        <dbReference type="WBParaSite" id="HPLM_0001756401-mRNA-1"/>
    </source>
</evidence>
<sequence length="74" mass="8714">MNYIKCCPLGMTRMTSEHCVKRLDKRKKASNQAQQCMYRTPAPILKCYKLYDCIINNDKLGNLHFWILVFVVQS</sequence>
<protein>
    <submittedName>
        <fullName evidence="1 3">Uncharacterized protein</fullName>
    </submittedName>
</protein>
<dbReference type="Proteomes" id="UP000268014">
    <property type="component" value="Unassembled WGS sequence"/>
</dbReference>
<dbReference type="AlphaFoldDB" id="A0A0N4X013"/>
<reference evidence="1 2" key="2">
    <citation type="submission" date="2018-11" db="EMBL/GenBank/DDBJ databases">
        <authorList>
            <consortium name="Pathogen Informatics"/>
        </authorList>
    </citation>
    <scope>NUCLEOTIDE SEQUENCE [LARGE SCALE GENOMIC DNA]</scope>
    <source>
        <strain evidence="1 2">MHpl1</strain>
    </source>
</reference>
<dbReference type="WBParaSite" id="HPLM_0001756401-mRNA-1">
    <property type="protein sequence ID" value="HPLM_0001756401-mRNA-1"/>
    <property type="gene ID" value="HPLM_0001756401"/>
</dbReference>
<gene>
    <name evidence="1" type="ORF">HPLM_LOCUS17556</name>
</gene>
<proteinExistence type="predicted"/>
<accession>A0A0N4X013</accession>
<evidence type="ECO:0000313" key="1">
    <source>
        <dbReference type="EMBL" id="VDO65706.1"/>
    </source>
</evidence>
<name>A0A0N4X013_HAEPC</name>
<reference evidence="3" key="1">
    <citation type="submission" date="2017-02" db="UniProtKB">
        <authorList>
            <consortium name="WormBaseParasite"/>
        </authorList>
    </citation>
    <scope>IDENTIFICATION</scope>
</reference>
<organism evidence="3">
    <name type="scientific">Haemonchus placei</name>
    <name type="common">Barber's pole worm</name>
    <dbReference type="NCBI Taxonomy" id="6290"/>
    <lineage>
        <taxon>Eukaryota</taxon>
        <taxon>Metazoa</taxon>
        <taxon>Ecdysozoa</taxon>
        <taxon>Nematoda</taxon>
        <taxon>Chromadorea</taxon>
        <taxon>Rhabditida</taxon>
        <taxon>Rhabditina</taxon>
        <taxon>Rhabditomorpha</taxon>
        <taxon>Strongyloidea</taxon>
        <taxon>Trichostrongylidae</taxon>
        <taxon>Haemonchus</taxon>
    </lineage>
</organism>
<evidence type="ECO:0000313" key="2">
    <source>
        <dbReference type="Proteomes" id="UP000268014"/>
    </source>
</evidence>
<keyword evidence="2" id="KW-1185">Reference proteome</keyword>